<dbReference type="InterPro" id="IPR001436">
    <property type="entry name" value="Alpha-crystallin/sHSP_animal"/>
</dbReference>
<proteinExistence type="inferred from homology"/>
<dbReference type="InterPro" id="IPR055269">
    <property type="entry name" value="Alpha-crystallin/HSP_16"/>
</dbReference>
<comment type="similarity">
    <text evidence="2 4 5">Belongs to the small heat shock protein (HSP20) family.</text>
</comment>
<sequence length="160" mass="18497">MSLLPLIFRDMVRPLRMIEHQMRMAEEFFPTVVYPMIRNNGTTDKYFVETCDGKESVIQDGDKFQVKLDVKNFTPEEITIKAVDESAIVIEAKHEKNDENGSVSRQLFRKFLIPKGHDMKRVESVFSSDGILTITAPNKVEKVEERIIPITHINTNEEKN</sequence>
<evidence type="ECO:0000256" key="1">
    <source>
        <dbReference type="ARBA" id="ARBA00023016"/>
    </source>
</evidence>
<dbReference type="GO" id="GO:0005634">
    <property type="term" value="C:nucleus"/>
    <property type="evidence" value="ECO:0007669"/>
    <property type="project" value="TreeGrafter"/>
</dbReference>
<dbReference type="AlphaFoldDB" id="A0AAN7ZDV3"/>
<protein>
    <recommendedName>
        <fullName evidence="6">SHSP domain-containing protein</fullName>
    </recommendedName>
</protein>
<keyword evidence="8" id="KW-1185">Reference proteome</keyword>
<dbReference type="Proteomes" id="UP001329430">
    <property type="component" value="Chromosome 8"/>
</dbReference>
<feature type="binding site" evidence="3">
    <location>
        <position position="95"/>
    </location>
    <ligand>
        <name>Zn(2+)</name>
        <dbReference type="ChEBI" id="CHEBI:29105"/>
        <label>1</label>
    </ligand>
</feature>
<dbReference type="CDD" id="cd06526">
    <property type="entry name" value="metazoan_ACD"/>
    <property type="match status" value="1"/>
</dbReference>
<dbReference type="GO" id="GO:0042026">
    <property type="term" value="P:protein refolding"/>
    <property type="evidence" value="ECO:0007669"/>
    <property type="project" value="TreeGrafter"/>
</dbReference>
<dbReference type="Gene3D" id="2.60.40.790">
    <property type="match status" value="1"/>
</dbReference>
<dbReference type="SUPFAM" id="SSF49764">
    <property type="entry name" value="HSP20-like chaperones"/>
    <property type="match status" value="1"/>
</dbReference>
<evidence type="ECO:0000313" key="7">
    <source>
        <dbReference type="EMBL" id="KAK5639887.1"/>
    </source>
</evidence>
<dbReference type="PRINTS" id="PR00299">
    <property type="entry name" value="ACRYSTALLIN"/>
</dbReference>
<dbReference type="GO" id="GO:0005737">
    <property type="term" value="C:cytoplasm"/>
    <property type="evidence" value="ECO:0007669"/>
    <property type="project" value="TreeGrafter"/>
</dbReference>
<dbReference type="GO" id="GO:0009408">
    <property type="term" value="P:response to heat"/>
    <property type="evidence" value="ECO:0007669"/>
    <property type="project" value="UniProtKB-ARBA"/>
</dbReference>
<keyword evidence="1" id="KW-0346">Stress response</keyword>
<dbReference type="PIRSF" id="PIRSF036514">
    <property type="entry name" value="Sm_HSP_B1"/>
    <property type="match status" value="1"/>
</dbReference>
<evidence type="ECO:0000256" key="2">
    <source>
        <dbReference type="PIRNR" id="PIRNR036514"/>
    </source>
</evidence>
<dbReference type="PANTHER" id="PTHR45640:SF13">
    <property type="entry name" value="HEAT SHOCK PROTEIN 22-RELATED"/>
    <property type="match status" value="1"/>
</dbReference>
<dbReference type="GO" id="GO:0051082">
    <property type="term" value="F:unfolded protein binding"/>
    <property type="evidence" value="ECO:0007669"/>
    <property type="project" value="TreeGrafter"/>
</dbReference>
<dbReference type="PROSITE" id="PS01031">
    <property type="entry name" value="SHSP"/>
    <property type="match status" value="1"/>
</dbReference>
<reference evidence="7 8" key="1">
    <citation type="journal article" date="2024" name="Insects">
        <title>An Improved Chromosome-Level Genome Assembly of the Firefly Pyrocoelia pectoralis.</title>
        <authorList>
            <person name="Fu X."/>
            <person name="Meyer-Rochow V.B."/>
            <person name="Ballantyne L."/>
            <person name="Zhu X."/>
        </authorList>
    </citation>
    <scope>NUCLEOTIDE SEQUENCE [LARGE SCALE GENOMIC DNA]</scope>
    <source>
        <strain evidence="7">XCY_ONT2</strain>
    </source>
</reference>
<feature type="domain" description="SHSP" evidence="6">
    <location>
        <begin position="45"/>
        <end position="153"/>
    </location>
</feature>
<organism evidence="7 8">
    <name type="scientific">Pyrocoelia pectoralis</name>
    <dbReference type="NCBI Taxonomy" id="417401"/>
    <lineage>
        <taxon>Eukaryota</taxon>
        <taxon>Metazoa</taxon>
        <taxon>Ecdysozoa</taxon>
        <taxon>Arthropoda</taxon>
        <taxon>Hexapoda</taxon>
        <taxon>Insecta</taxon>
        <taxon>Pterygota</taxon>
        <taxon>Neoptera</taxon>
        <taxon>Endopterygota</taxon>
        <taxon>Coleoptera</taxon>
        <taxon>Polyphaga</taxon>
        <taxon>Elateriformia</taxon>
        <taxon>Elateroidea</taxon>
        <taxon>Lampyridae</taxon>
        <taxon>Lampyrinae</taxon>
        <taxon>Pyrocoelia</taxon>
    </lineage>
</organism>
<gene>
    <name evidence="7" type="ORF">RI129_010698</name>
</gene>
<dbReference type="InterPro" id="IPR008978">
    <property type="entry name" value="HSP20-like_chaperone"/>
</dbReference>
<evidence type="ECO:0000256" key="4">
    <source>
        <dbReference type="PROSITE-ProRule" id="PRU00285"/>
    </source>
</evidence>
<name>A0AAN7ZDV3_9COLE</name>
<dbReference type="EMBL" id="JAVRBK010000008">
    <property type="protein sequence ID" value="KAK5639887.1"/>
    <property type="molecule type" value="Genomic_DNA"/>
</dbReference>
<evidence type="ECO:0000256" key="3">
    <source>
        <dbReference type="PIRSR" id="PIRSR036514-1"/>
    </source>
</evidence>
<evidence type="ECO:0000256" key="5">
    <source>
        <dbReference type="RuleBase" id="RU003616"/>
    </source>
</evidence>
<evidence type="ECO:0000259" key="6">
    <source>
        <dbReference type="PROSITE" id="PS01031"/>
    </source>
</evidence>
<dbReference type="Pfam" id="PF00011">
    <property type="entry name" value="HSP20"/>
    <property type="match status" value="1"/>
</dbReference>
<keyword evidence="3" id="KW-0479">Metal-binding</keyword>
<comment type="caution">
    <text evidence="7">The sequence shown here is derived from an EMBL/GenBank/DDBJ whole genome shotgun (WGS) entry which is preliminary data.</text>
</comment>
<dbReference type="InterPro" id="IPR002068">
    <property type="entry name" value="A-crystallin/Hsp20_dom"/>
</dbReference>
<keyword evidence="3" id="KW-0862">Zinc</keyword>
<dbReference type="GO" id="GO:0046872">
    <property type="term" value="F:metal ion binding"/>
    <property type="evidence" value="ECO:0007669"/>
    <property type="project" value="UniProtKB-KW"/>
</dbReference>
<evidence type="ECO:0000313" key="8">
    <source>
        <dbReference type="Proteomes" id="UP001329430"/>
    </source>
</evidence>
<dbReference type="PANTHER" id="PTHR45640">
    <property type="entry name" value="HEAT SHOCK PROTEIN HSP-12.2-RELATED"/>
    <property type="match status" value="1"/>
</dbReference>
<accession>A0AAN7ZDV3</accession>